<dbReference type="RefSeq" id="WP_200391105.1">
    <property type="nucleotide sequence ID" value="NZ_JAENIO010000011.1"/>
</dbReference>
<keyword evidence="2" id="KW-1185">Reference proteome</keyword>
<gene>
    <name evidence="1" type="ORF">JIN78_06310</name>
</gene>
<reference evidence="1" key="1">
    <citation type="submission" date="2021-01" db="EMBL/GenBank/DDBJ databases">
        <title>Modified the classification status of verrucomicrobia.</title>
        <authorList>
            <person name="Feng X."/>
        </authorList>
    </citation>
    <scope>NUCLEOTIDE SEQUENCE</scope>
    <source>
        <strain evidence="1">KCTC 12986</strain>
    </source>
</reference>
<organism evidence="1 2">
    <name type="scientific">Roseibacillus ishigakijimensis</name>
    <dbReference type="NCBI Taxonomy" id="454146"/>
    <lineage>
        <taxon>Bacteria</taxon>
        <taxon>Pseudomonadati</taxon>
        <taxon>Verrucomicrobiota</taxon>
        <taxon>Verrucomicrobiia</taxon>
        <taxon>Verrucomicrobiales</taxon>
        <taxon>Verrucomicrobiaceae</taxon>
        <taxon>Roseibacillus</taxon>
    </lineage>
</organism>
<evidence type="ECO:0000313" key="2">
    <source>
        <dbReference type="Proteomes" id="UP000604083"/>
    </source>
</evidence>
<proteinExistence type="predicted"/>
<dbReference type="AlphaFoldDB" id="A0A934VM23"/>
<name>A0A934VM23_9BACT</name>
<dbReference type="Proteomes" id="UP000604083">
    <property type="component" value="Unassembled WGS sequence"/>
</dbReference>
<protein>
    <submittedName>
        <fullName evidence="1">Uncharacterized protein</fullName>
    </submittedName>
</protein>
<comment type="caution">
    <text evidence="1">The sequence shown here is derived from an EMBL/GenBank/DDBJ whole genome shotgun (WGS) entry which is preliminary data.</text>
</comment>
<accession>A0A934VM23</accession>
<sequence length="270" mass="29645">MRRFPAGMWFERGEDGGWELFPEGENSQPLAQLRVGLRSTRLRIVASGPSLRDYAGWGEDRVTLAVNGAAAWMEEEGKTPDFLVVSDRRFAREKGELIARGLSRGGHLLATPQVLATLKASGQPLPPAFSLFEIVNEWYGAPALSREGVRALGMVLPESGQLSRVGWSDDPERGLFSGATVAYPALQLAVWMGGRDIEFAGLDLGGSQRVYEEKEAQPSQLDVHFERFIRPAFELAKSVLAERPIRLHNPSPVCPIDLNLAPDAGQQTPR</sequence>
<dbReference type="EMBL" id="JAENIO010000011">
    <property type="protein sequence ID" value="MBK1833671.1"/>
    <property type="molecule type" value="Genomic_DNA"/>
</dbReference>
<evidence type="ECO:0000313" key="1">
    <source>
        <dbReference type="EMBL" id="MBK1833671.1"/>
    </source>
</evidence>